<dbReference type="SUPFAM" id="SSF141571">
    <property type="entry name" value="Pentapeptide repeat-like"/>
    <property type="match status" value="1"/>
</dbReference>
<organism evidence="2 3">
    <name type="scientific">Nocardia callitridis</name>
    <dbReference type="NCBI Taxonomy" id="648753"/>
    <lineage>
        <taxon>Bacteria</taxon>
        <taxon>Bacillati</taxon>
        <taxon>Actinomycetota</taxon>
        <taxon>Actinomycetes</taxon>
        <taxon>Mycobacteriales</taxon>
        <taxon>Nocardiaceae</taxon>
        <taxon>Nocardia</taxon>
    </lineage>
</organism>
<accession>A0ABP9JUC4</accession>
<keyword evidence="3" id="KW-1185">Reference proteome</keyword>
<dbReference type="RefSeq" id="WP_345493253.1">
    <property type="nucleotide sequence ID" value="NZ_BAABJM010000001.1"/>
</dbReference>
<comment type="caution">
    <text evidence="2">The sequence shown here is derived from an EMBL/GenBank/DDBJ whole genome shotgun (WGS) entry which is preliminary data.</text>
</comment>
<reference evidence="3" key="1">
    <citation type="journal article" date="2019" name="Int. J. Syst. Evol. Microbiol.">
        <title>The Global Catalogue of Microorganisms (GCM) 10K type strain sequencing project: providing services to taxonomists for standard genome sequencing and annotation.</title>
        <authorList>
            <consortium name="The Broad Institute Genomics Platform"/>
            <consortium name="The Broad Institute Genome Sequencing Center for Infectious Disease"/>
            <person name="Wu L."/>
            <person name="Ma J."/>
        </authorList>
    </citation>
    <scope>NUCLEOTIDE SEQUENCE [LARGE SCALE GENOMIC DNA]</scope>
    <source>
        <strain evidence="3">JCM 18298</strain>
    </source>
</reference>
<feature type="transmembrane region" description="Helical" evidence="1">
    <location>
        <begin position="46"/>
        <end position="66"/>
    </location>
</feature>
<evidence type="ECO:0000256" key="1">
    <source>
        <dbReference type="SAM" id="Phobius"/>
    </source>
</evidence>
<evidence type="ECO:0008006" key="4">
    <source>
        <dbReference type="Google" id="ProtNLM"/>
    </source>
</evidence>
<dbReference type="PANTHER" id="PTHR14136">
    <property type="entry name" value="BTB_POZ DOMAIN-CONTAINING PROTEIN KCTD9"/>
    <property type="match status" value="1"/>
</dbReference>
<keyword evidence="1" id="KW-0472">Membrane</keyword>
<dbReference type="Gene3D" id="2.160.20.80">
    <property type="entry name" value="E3 ubiquitin-protein ligase SopA"/>
    <property type="match status" value="1"/>
</dbReference>
<dbReference type="EMBL" id="BAABJM010000001">
    <property type="protein sequence ID" value="GAA5043059.1"/>
    <property type="molecule type" value="Genomic_DNA"/>
</dbReference>
<proteinExistence type="predicted"/>
<keyword evidence="1" id="KW-1133">Transmembrane helix</keyword>
<dbReference type="InterPro" id="IPR001646">
    <property type="entry name" value="5peptide_repeat"/>
</dbReference>
<dbReference type="PANTHER" id="PTHR14136:SF17">
    <property type="entry name" value="BTB_POZ DOMAIN-CONTAINING PROTEIN KCTD9"/>
    <property type="match status" value="1"/>
</dbReference>
<sequence>MAVVAVAAAGWLVLVAPGWVVGADADLMSPTERASALNNARGQCLTFVTTMGGLVVIAYGVNRYYLEKDKQHLEHDKQRLDNDKHLTGLFDSAAARLASTDPTVRAGAVRTLARLMGDSPRDHMAVRDTVCDVLRHYAHTSTSAGGIGASPEIVAAVDALRQRPPRVEPRPLDLTEVQLPRADLIGANLADAILPCADLIGAKLSRAQLIRAVLTGADLTEATLEHADATGAVLARSNMPRADLTGAILREADLRRSVLYCATLRFADLTDADLTDTDLRGADLRETTGLTEAAVRETIVDADTRLPSGIGHPRLRAEE</sequence>
<name>A0ABP9JUC4_9NOCA</name>
<protein>
    <recommendedName>
        <fullName evidence="4">Pentapeptide repeat-containing protein</fullName>
    </recommendedName>
</protein>
<evidence type="ECO:0000313" key="3">
    <source>
        <dbReference type="Proteomes" id="UP001500603"/>
    </source>
</evidence>
<dbReference type="Pfam" id="PF00805">
    <property type="entry name" value="Pentapeptide"/>
    <property type="match status" value="2"/>
</dbReference>
<dbReference type="Proteomes" id="UP001500603">
    <property type="component" value="Unassembled WGS sequence"/>
</dbReference>
<dbReference type="InterPro" id="IPR051082">
    <property type="entry name" value="Pentapeptide-BTB/POZ_domain"/>
</dbReference>
<keyword evidence="1" id="KW-0812">Transmembrane</keyword>
<gene>
    <name evidence="2" type="ORF">GCM10023318_04060</name>
</gene>
<evidence type="ECO:0000313" key="2">
    <source>
        <dbReference type="EMBL" id="GAA5043059.1"/>
    </source>
</evidence>